<evidence type="ECO:0000313" key="2">
    <source>
        <dbReference type="Proteomes" id="UP000095284"/>
    </source>
</evidence>
<sequence length="67" mass="7941">MNAPPAPKKPEEPSKKESKVTESEDESEKPESEKMFNIWELVLYPVSRNYFEDRELKFRIPVGSFFF</sequence>
<dbReference type="Proteomes" id="UP000095284">
    <property type="component" value="Unplaced"/>
</dbReference>
<evidence type="ECO:0000256" key="1">
    <source>
        <dbReference type="SAM" id="MobiDB-lite"/>
    </source>
</evidence>
<evidence type="ECO:0000313" key="3">
    <source>
        <dbReference type="WBParaSite" id="BXY_1505300.1"/>
    </source>
</evidence>
<dbReference type="AlphaFoldDB" id="A0A1I7SPR0"/>
<proteinExistence type="predicted"/>
<accession>A0A1I7SPR0</accession>
<dbReference type="WBParaSite" id="BXY_1505300.1">
    <property type="protein sequence ID" value="BXY_1505300.1"/>
    <property type="gene ID" value="BXY_1505300"/>
</dbReference>
<reference evidence="3" key="1">
    <citation type="submission" date="2016-11" db="UniProtKB">
        <authorList>
            <consortium name="WormBaseParasite"/>
        </authorList>
    </citation>
    <scope>IDENTIFICATION</scope>
</reference>
<feature type="compositionally biased region" description="Basic and acidic residues" evidence="1">
    <location>
        <begin position="8"/>
        <end position="22"/>
    </location>
</feature>
<name>A0A1I7SPR0_BURXY</name>
<feature type="region of interest" description="Disordered" evidence="1">
    <location>
        <begin position="1"/>
        <end position="32"/>
    </location>
</feature>
<organism evidence="2 3">
    <name type="scientific">Bursaphelenchus xylophilus</name>
    <name type="common">Pinewood nematode worm</name>
    <name type="synonym">Aphelenchoides xylophilus</name>
    <dbReference type="NCBI Taxonomy" id="6326"/>
    <lineage>
        <taxon>Eukaryota</taxon>
        <taxon>Metazoa</taxon>
        <taxon>Ecdysozoa</taxon>
        <taxon>Nematoda</taxon>
        <taxon>Chromadorea</taxon>
        <taxon>Rhabditida</taxon>
        <taxon>Tylenchina</taxon>
        <taxon>Tylenchomorpha</taxon>
        <taxon>Aphelenchoidea</taxon>
        <taxon>Aphelenchoididae</taxon>
        <taxon>Bursaphelenchus</taxon>
    </lineage>
</organism>
<protein>
    <submittedName>
        <fullName evidence="3">Uncharacterized protein</fullName>
    </submittedName>
</protein>